<protein>
    <submittedName>
        <fullName evidence="1">Uncharacterized protein</fullName>
    </submittedName>
</protein>
<evidence type="ECO:0000313" key="1">
    <source>
        <dbReference type="EMBL" id="VUC69294.1"/>
    </source>
</evidence>
<gene>
    <name evidence="1" type="ORF">NCTC6947_00136</name>
</gene>
<proteinExistence type="predicted"/>
<name>A0A509B729_9ENTR</name>
<organism evidence="1">
    <name type="scientific">Salmonella sp. NCTC 6947</name>
    <dbReference type="NCBI Taxonomy" id="2583581"/>
    <lineage>
        <taxon>Bacteria</taxon>
        <taxon>Pseudomonadati</taxon>
        <taxon>Pseudomonadota</taxon>
        <taxon>Gammaproteobacteria</taxon>
        <taxon>Enterobacterales</taxon>
        <taxon>Enterobacteriaceae</taxon>
        <taxon>Salmonella</taxon>
    </lineage>
</organism>
<dbReference type="AlphaFoldDB" id="A0A509B729"/>
<accession>A0A509B729</accession>
<reference evidence="1" key="1">
    <citation type="submission" date="2019-06" db="EMBL/GenBank/DDBJ databases">
        <authorList>
            <consortium name="Pathogen Informatics"/>
        </authorList>
    </citation>
    <scope>NUCLEOTIDE SEQUENCE</scope>
    <source>
        <strain evidence="1">NCTC6947</strain>
    </source>
</reference>
<sequence length="58" mass="6633">MWSNPMSIDVVSHFTNTRLLADIFNRSSGFDQLNYGDVLMLSETGFTHRDSFVSRSMT</sequence>
<dbReference type="EMBL" id="CABFNZ010000003">
    <property type="protein sequence ID" value="VUC69294.1"/>
    <property type="molecule type" value="Genomic_DNA"/>
</dbReference>